<dbReference type="RefSeq" id="WP_072572203.1">
    <property type="nucleotide sequence ID" value="NZ_CP018191.1"/>
</dbReference>
<accession>A0AAC9K6N2</accession>
<keyword evidence="2" id="KW-0575">Peroxidase</keyword>
<evidence type="ECO:0000313" key="2">
    <source>
        <dbReference type="EMBL" id="APH54061.1"/>
    </source>
</evidence>
<dbReference type="AlphaFoldDB" id="A0AAC9K6N2"/>
<feature type="domain" description="Alkyl hydroperoxide reductase subunit C/ Thiol specific antioxidant" evidence="1">
    <location>
        <begin position="78"/>
        <end position="159"/>
    </location>
</feature>
<dbReference type="Proteomes" id="UP000182373">
    <property type="component" value="Chromosome"/>
</dbReference>
<sequence>MSTSPWSLPGLPPLPDDGACDHLPGRILPPLQLPAHDGTMLDLAGLRGLTILFVHTLIGRPDRPNPPDWDQIPGAHGSTPQALGYRNLHGTFQREGIAILGLSAQDSEAQLEAATRLDLPFPLLSDTERSFGNALGLPRFTSAGKSLTQRATLILRDTLILTVLYPVPDPAEDAGTALSWLRSHRS</sequence>
<dbReference type="CDD" id="cd03017">
    <property type="entry name" value="PRX_BCP"/>
    <property type="match status" value="1"/>
</dbReference>
<evidence type="ECO:0000313" key="3">
    <source>
        <dbReference type="Proteomes" id="UP000182373"/>
    </source>
</evidence>
<protein>
    <submittedName>
        <fullName evidence="2">Thioredoxin peroxidase family protein</fullName>
    </submittedName>
</protein>
<dbReference type="InterPro" id="IPR000866">
    <property type="entry name" value="AhpC/TSA"/>
</dbReference>
<evidence type="ECO:0000259" key="1">
    <source>
        <dbReference type="Pfam" id="PF00578"/>
    </source>
</evidence>
<dbReference type="InterPro" id="IPR036249">
    <property type="entry name" value="Thioredoxin-like_sf"/>
</dbReference>
<dbReference type="SUPFAM" id="SSF52833">
    <property type="entry name" value="Thioredoxin-like"/>
    <property type="match status" value="1"/>
</dbReference>
<keyword evidence="2" id="KW-0560">Oxidoreductase</keyword>
<gene>
    <name evidence="2" type="ORF">GbCGDNIH9_0808</name>
</gene>
<reference evidence="3" key="1">
    <citation type="submission" date="2016-11" db="EMBL/GenBank/DDBJ databases">
        <title>Comparative genomic and phenotypic analysis of Granulibacter bethesdensis clinical isolates from patients with chronic granulomatous disease.</title>
        <authorList>
            <person name="Zarember K.A."/>
            <person name="Porcella S.F."/>
            <person name="Chu J."/>
            <person name="Ding L."/>
            <person name="Dahlstrom E."/>
            <person name="Barbian K."/>
            <person name="Martens C."/>
            <person name="Sykora L."/>
            <person name="Kramer S."/>
            <person name="Pettinato A.M."/>
            <person name="Hong H."/>
            <person name="Wald G."/>
            <person name="Berg L.J."/>
            <person name="Rogge L.S."/>
            <person name="Greenberg D.E."/>
            <person name="Falcone E.L."/>
            <person name="Neves J.F."/>
            <person name="Simoes M.J."/>
            <person name="Casal M."/>
            <person name="Rodriguez-Lopez F.C."/>
            <person name="Zelazny A."/>
            <person name="Gallin J.I."/>
            <person name="Holland S.M."/>
        </authorList>
    </citation>
    <scope>NUCLEOTIDE SEQUENCE [LARGE SCALE GENOMIC DNA]</scope>
    <source>
        <strain evidence="3">NIH9.1</strain>
    </source>
</reference>
<name>A0AAC9K6N2_9PROT</name>
<dbReference type="Pfam" id="PF00578">
    <property type="entry name" value="AhpC-TSA"/>
    <property type="match status" value="1"/>
</dbReference>
<dbReference type="Gene3D" id="3.40.30.10">
    <property type="entry name" value="Glutaredoxin"/>
    <property type="match status" value="1"/>
</dbReference>
<dbReference type="EMBL" id="CP018191">
    <property type="protein sequence ID" value="APH54061.1"/>
    <property type="molecule type" value="Genomic_DNA"/>
</dbReference>
<proteinExistence type="predicted"/>
<dbReference type="GO" id="GO:0004601">
    <property type="term" value="F:peroxidase activity"/>
    <property type="evidence" value="ECO:0007669"/>
    <property type="project" value="UniProtKB-KW"/>
</dbReference>
<organism evidence="2 3">
    <name type="scientific">Granulibacter bethesdensis</name>
    <dbReference type="NCBI Taxonomy" id="364410"/>
    <lineage>
        <taxon>Bacteria</taxon>
        <taxon>Pseudomonadati</taxon>
        <taxon>Pseudomonadota</taxon>
        <taxon>Alphaproteobacteria</taxon>
        <taxon>Acetobacterales</taxon>
        <taxon>Acetobacteraceae</taxon>
        <taxon>Granulibacter</taxon>
    </lineage>
</organism>